<accession>A0ABV9T2D3</accession>
<sequence>MKALFPNEFVNILKLSITLFATGYLIYQGTEVKNTDAEGETPYIVNLLFAFIFIVYFFQTLRKILNQLNQQKR</sequence>
<gene>
    <name evidence="2" type="ORF">ACFPFU_12910</name>
</gene>
<organism evidence="2 3">
    <name type="scientific">Negadavirga shengliensis</name>
    <dbReference type="NCBI Taxonomy" id="1389218"/>
    <lineage>
        <taxon>Bacteria</taxon>
        <taxon>Pseudomonadati</taxon>
        <taxon>Bacteroidota</taxon>
        <taxon>Cytophagia</taxon>
        <taxon>Cytophagales</taxon>
        <taxon>Cyclobacteriaceae</taxon>
        <taxon>Negadavirga</taxon>
    </lineage>
</organism>
<dbReference type="EMBL" id="JBHSJJ010000006">
    <property type="protein sequence ID" value="MFC4872589.1"/>
    <property type="molecule type" value="Genomic_DNA"/>
</dbReference>
<dbReference type="Proteomes" id="UP001595818">
    <property type="component" value="Unassembled WGS sequence"/>
</dbReference>
<evidence type="ECO:0000313" key="2">
    <source>
        <dbReference type="EMBL" id="MFC4872589.1"/>
    </source>
</evidence>
<reference evidence="3" key="1">
    <citation type="journal article" date="2019" name="Int. J. Syst. Evol. Microbiol.">
        <title>The Global Catalogue of Microorganisms (GCM) 10K type strain sequencing project: providing services to taxonomists for standard genome sequencing and annotation.</title>
        <authorList>
            <consortium name="The Broad Institute Genomics Platform"/>
            <consortium name="The Broad Institute Genome Sequencing Center for Infectious Disease"/>
            <person name="Wu L."/>
            <person name="Ma J."/>
        </authorList>
    </citation>
    <scope>NUCLEOTIDE SEQUENCE [LARGE SCALE GENOMIC DNA]</scope>
    <source>
        <strain evidence="3">CGMCC 4.7466</strain>
    </source>
</reference>
<name>A0ABV9T2D3_9BACT</name>
<feature type="transmembrane region" description="Helical" evidence="1">
    <location>
        <begin position="12"/>
        <end position="29"/>
    </location>
</feature>
<feature type="transmembrane region" description="Helical" evidence="1">
    <location>
        <begin position="41"/>
        <end position="58"/>
    </location>
</feature>
<keyword evidence="1" id="KW-1133">Transmembrane helix</keyword>
<evidence type="ECO:0000313" key="3">
    <source>
        <dbReference type="Proteomes" id="UP001595818"/>
    </source>
</evidence>
<dbReference type="RefSeq" id="WP_377065111.1">
    <property type="nucleotide sequence ID" value="NZ_JBHSJJ010000006.1"/>
</dbReference>
<proteinExistence type="predicted"/>
<keyword evidence="3" id="KW-1185">Reference proteome</keyword>
<keyword evidence="1" id="KW-0472">Membrane</keyword>
<comment type="caution">
    <text evidence="2">The sequence shown here is derived from an EMBL/GenBank/DDBJ whole genome shotgun (WGS) entry which is preliminary data.</text>
</comment>
<keyword evidence="1" id="KW-0812">Transmembrane</keyword>
<evidence type="ECO:0000256" key="1">
    <source>
        <dbReference type="SAM" id="Phobius"/>
    </source>
</evidence>
<protein>
    <submittedName>
        <fullName evidence="2">Uncharacterized protein</fullName>
    </submittedName>
</protein>